<evidence type="ECO:0000256" key="2">
    <source>
        <dbReference type="ARBA" id="ARBA00004651"/>
    </source>
</evidence>
<feature type="transmembrane region" description="Helical" evidence="13">
    <location>
        <begin position="12"/>
        <end position="34"/>
    </location>
</feature>
<dbReference type="RefSeq" id="WP_309652599.1">
    <property type="nucleotide sequence ID" value="NZ_JARWAK010000007.1"/>
</dbReference>
<keyword evidence="9 13" id="KW-1133">Transmembrane helix</keyword>
<dbReference type="EMBL" id="JARWAK010000007">
    <property type="protein sequence ID" value="MDR5867001.1"/>
    <property type="molecule type" value="Genomic_DNA"/>
</dbReference>
<comment type="subcellular location">
    <subcellularLocation>
        <location evidence="2">Cell membrane</location>
        <topology evidence="2">Multi-pass membrane protein</topology>
    </subcellularLocation>
</comment>
<evidence type="ECO:0000256" key="5">
    <source>
        <dbReference type="ARBA" id="ARBA00022617"/>
    </source>
</evidence>
<evidence type="ECO:0000256" key="7">
    <source>
        <dbReference type="ARBA" id="ARBA00022723"/>
    </source>
</evidence>
<keyword evidence="7" id="KW-0479">Metal-binding</keyword>
<evidence type="ECO:0000256" key="8">
    <source>
        <dbReference type="ARBA" id="ARBA00022982"/>
    </source>
</evidence>
<dbReference type="InterPro" id="IPR052168">
    <property type="entry name" value="Cytochrome_b561_oxidase"/>
</dbReference>
<gene>
    <name evidence="15" type="ORF">QC818_09405</name>
</gene>
<dbReference type="SUPFAM" id="SSF81342">
    <property type="entry name" value="Transmembrane di-heme cytochromes"/>
    <property type="match status" value="1"/>
</dbReference>
<keyword evidence="8" id="KW-0249">Electron transport</keyword>
<evidence type="ECO:0000256" key="1">
    <source>
        <dbReference type="ARBA" id="ARBA00001970"/>
    </source>
</evidence>
<keyword evidence="10" id="KW-0408">Iron</keyword>
<comment type="cofactor">
    <cofactor evidence="1">
        <name>heme b</name>
        <dbReference type="ChEBI" id="CHEBI:60344"/>
    </cofactor>
</comment>
<dbReference type="Proteomes" id="UP001264519">
    <property type="component" value="Unassembled WGS sequence"/>
</dbReference>
<protein>
    <submittedName>
        <fullName evidence="15">Cytochrome b</fullName>
    </submittedName>
</protein>
<evidence type="ECO:0000256" key="3">
    <source>
        <dbReference type="ARBA" id="ARBA00022448"/>
    </source>
</evidence>
<dbReference type="Gene3D" id="1.20.950.20">
    <property type="entry name" value="Transmembrane di-heme cytochromes, Chain C"/>
    <property type="match status" value="1"/>
</dbReference>
<feature type="transmembrane region" description="Helical" evidence="13">
    <location>
        <begin position="89"/>
        <end position="108"/>
    </location>
</feature>
<evidence type="ECO:0000259" key="14">
    <source>
        <dbReference type="Pfam" id="PF01292"/>
    </source>
</evidence>
<feature type="transmembrane region" description="Helical" evidence="13">
    <location>
        <begin position="141"/>
        <end position="161"/>
    </location>
</feature>
<feature type="domain" description="Cytochrome b561 bacterial/Ni-hydrogenase" evidence="14">
    <location>
        <begin position="9"/>
        <end position="177"/>
    </location>
</feature>
<evidence type="ECO:0000256" key="6">
    <source>
        <dbReference type="ARBA" id="ARBA00022692"/>
    </source>
</evidence>
<keyword evidence="6 13" id="KW-0812">Transmembrane</keyword>
<evidence type="ECO:0000256" key="11">
    <source>
        <dbReference type="ARBA" id="ARBA00023136"/>
    </source>
</evidence>
<name>A0ABU1G2T4_9GAMM</name>
<comment type="similarity">
    <text evidence="12">Belongs to the cytochrome b561 family.</text>
</comment>
<comment type="caution">
    <text evidence="15">The sequence shown here is derived from an EMBL/GenBank/DDBJ whole genome shotgun (WGS) entry which is preliminary data.</text>
</comment>
<keyword evidence="16" id="KW-1185">Reference proteome</keyword>
<dbReference type="PANTHER" id="PTHR30529">
    <property type="entry name" value="CYTOCHROME B561"/>
    <property type="match status" value="1"/>
</dbReference>
<dbReference type="InterPro" id="IPR011577">
    <property type="entry name" value="Cyt_b561_bac/Ni-Hgenase"/>
</dbReference>
<keyword evidence="11 13" id="KW-0472">Membrane</keyword>
<evidence type="ECO:0000256" key="13">
    <source>
        <dbReference type="SAM" id="Phobius"/>
    </source>
</evidence>
<evidence type="ECO:0000256" key="12">
    <source>
        <dbReference type="ARBA" id="ARBA00037975"/>
    </source>
</evidence>
<sequence length="185" mass="20590">MWRNSTTGWGLISILLHWLSALAFVGLFVLGWWMTGLDYYDGWYNLAPWWHRSLGMLVLAVTLARLAWRFIQPSPALPGGRLERLAAHLGHVGLYALMLLVLVSGYLISTAEGDGIGVFGLFEVPALISDLPDQASLAGMVHWYAALALMGLAAGHALAALKHHWRDRQDTLVRMLSSRHVHSRR</sequence>
<evidence type="ECO:0000256" key="9">
    <source>
        <dbReference type="ARBA" id="ARBA00022989"/>
    </source>
</evidence>
<organism evidence="15 16">
    <name type="scientific">Halomonas koreensis</name>
    <dbReference type="NCBI Taxonomy" id="245385"/>
    <lineage>
        <taxon>Bacteria</taxon>
        <taxon>Pseudomonadati</taxon>
        <taxon>Pseudomonadota</taxon>
        <taxon>Gammaproteobacteria</taxon>
        <taxon>Oceanospirillales</taxon>
        <taxon>Halomonadaceae</taxon>
        <taxon>Halomonas</taxon>
    </lineage>
</organism>
<proteinExistence type="inferred from homology"/>
<evidence type="ECO:0000256" key="4">
    <source>
        <dbReference type="ARBA" id="ARBA00022475"/>
    </source>
</evidence>
<accession>A0ABU1G2T4</accession>
<feature type="transmembrane region" description="Helical" evidence="13">
    <location>
        <begin position="49"/>
        <end position="68"/>
    </location>
</feature>
<evidence type="ECO:0000256" key="10">
    <source>
        <dbReference type="ARBA" id="ARBA00023004"/>
    </source>
</evidence>
<keyword evidence="5" id="KW-0349">Heme</keyword>
<evidence type="ECO:0000313" key="16">
    <source>
        <dbReference type="Proteomes" id="UP001264519"/>
    </source>
</evidence>
<dbReference type="InterPro" id="IPR016174">
    <property type="entry name" value="Di-haem_cyt_TM"/>
</dbReference>
<reference evidence="15 16" key="1">
    <citation type="submission" date="2023-04" db="EMBL/GenBank/DDBJ databases">
        <title>A long-awaited taxogenomic arrangement of the family Halomonadaceae.</title>
        <authorList>
            <person name="De La Haba R."/>
            <person name="Chuvochina M."/>
            <person name="Wittouck S."/>
            <person name="Arahal D.R."/>
            <person name="Sanchez-Porro C."/>
            <person name="Hugenholtz P."/>
            <person name="Ventosa A."/>
        </authorList>
    </citation>
    <scope>NUCLEOTIDE SEQUENCE [LARGE SCALE GENOMIC DNA]</scope>
    <source>
        <strain evidence="15 16">DSM 23530</strain>
    </source>
</reference>
<evidence type="ECO:0000313" key="15">
    <source>
        <dbReference type="EMBL" id="MDR5867001.1"/>
    </source>
</evidence>
<dbReference type="PANTHER" id="PTHR30529:SF1">
    <property type="entry name" value="CYTOCHROME B561 HOMOLOG 2"/>
    <property type="match status" value="1"/>
</dbReference>
<keyword evidence="3" id="KW-0813">Transport</keyword>
<keyword evidence="4" id="KW-1003">Cell membrane</keyword>
<dbReference type="Pfam" id="PF01292">
    <property type="entry name" value="Ni_hydr_CYTB"/>
    <property type="match status" value="1"/>
</dbReference>